<dbReference type="Gene3D" id="3.40.50.2300">
    <property type="match status" value="1"/>
</dbReference>
<keyword evidence="3" id="KW-0902">Two-component regulatory system</keyword>
<dbReference type="Pfam" id="PF00486">
    <property type="entry name" value="Trans_reg_C"/>
    <property type="match status" value="1"/>
</dbReference>
<evidence type="ECO:0000256" key="3">
    <source>
        <dbReference type="ARBA" id="ARBA00023012"/>
    </source>
</evidence>
<keyword evidence="5 9" id="KW-0238">DNA-binding</keyword>
<organism evidence="12 13">
    <name type="scientific">Hydrogenoanaerobacterium saccharovorans</name>
    <dbReference type="NCBI Taxonomy" id="474960"/>
    <lineage>
        <taxon>Bacteria</taxon>
        <taxon>Bacillati</taxon>
        <taxon>Bacillota</taxon>
        <taxon>Clostridia</taxon>
        <taxon>Eubacteriales</taxon>
        <taxon>Oscillospiraceae</taxon>
        <taxon>Hydrogenoanaerobacterium</taxon>
    </lineage>
</organism>
<sequence>MDNKILIAEDEANIRRVVVSTLMKAGYHTIEACDGKDALDKFEQNPDIILVVLDVMMPWLNGYQVCEQIREQSSVPILMLTALDGETDEVNGLNSGADDYVSKPFSSSILVARVQSLLRRTSVGNKENLEMGSITLRYRERMVTVNGERIMLTPKEFDLLYFFMQNKNLVLTRDQILASVWDADYFGEDRTVDTHIKCLRSKLGECGKYIVTLRKVGYKFEHQQ</sequence>
<evidence type="ECO:0000313" key="12">
    <source>
        <dbReference type="EMBL" id="SEN07366.1"/>
    </source>
</evidence>
<evidence type="ECO:0000259" key="10">
    <source>
        <dbReference type="PROSITE" id="PS50110"/>
    </source>
</evidence>
<feature type="domain" description="Response regulatory" evidence="10">
    <location>
        <begin position="4"/>
        <end position="118"/>
    </location>
</feature>
<dbReference type="EMBL" id="FOCG01000003">
    <property type="protein sequence ID" value="SEN07366.1"/>
    <property type="molecule type" value="Genomic_DNA"/>
</dbReference>
<evidence type="ECO:0000256" key="6">
    <source>
        <dbReference type="ARBA" id="ARBA00023163"/>
    </source>
</evidence>
<dbReference type="FunFam" id="3.40.50.2300:FF:000001">
    <property type="entry name" value="DNA-binding response regulator PhoB"/>
    <property type="match status" value="1"/>
</dbReference>
<protein>
    <recommendedName>
        <fullName evidence="1">Stage 0 sporulation protein A homolog</fullName>
    </recommendedName>
</protein>
<feature type="DNA-binding region" description="OmpR/PhoB-type" evidence="9">
    <location>
        <begin position="126"/>
        <end position="222"/>
    </location>
</feature>
<dbReference type="SMART" id="SM00862">
    <property type="entry name" value="Trans_reg_C"/>
    <property type="match status" value="1"/>
</dbReference>
<feature type="domain" description="OmpR/PhoB-type" evidence="11">
    <location>
        <begin position="126"/>
        <end position="222"/>
    </location>
</feature>
<dbReference type="Gene3D" id="1.10.10.10">
    <property type="entry name" value="Winged helix-like DNA-binding domain superfamily/Winged helix DNA-binding domain"/>
    <property type="match status" value="1"/>
</dbReference>
<dbReference type="InterPro" id="IPR011006">
    <property type="entry name" value="CheY-like_superfamily"/>
</dbReference>
<evidence type="ECO:0000256" key="2">
    <source>
        <dbReference type="ARBA" id="ARBA00022553"/>
    </source>
</evidence>
<dbReference type="GO" id="GO:0000156">
    <property type="term" value="F:phosphorelay response regulator activity"/>
    <property type="evidence" value="ECO:0007669"/>
    <property type="project" value="TreeGrafter"/>
</dbReference>
<dbReference type="GO" id="GO:0032993">
    <property type="term" value="C:protein-DNA complex"/>
    <property type="evidence" value="ECO:0007669"/>
    <property type="project" value="TreeGrafter"/>
</dbReference>
<evidence type="ECO:0000313" key="13">
    <source>
        <dbReference type="Proteomes" id="UP000199158"/>
    </source>
</evidence>
<dbReference type="Pfam" id="PF00072">
    <property type="entry name" value="Response_reg"/>
    <property type="match status" value="1"/>
</dbReference>
<proteinExistence type="predicted"/>
<keyword evidence="2 8" id="KW-0597">Phosphoprotein</keyword>
<dbReference type="InterPro" id="IPR036388">
    <property type="entry name" value="WH-like_DNA-bd_sf"/>
</dbReference>
<dbReference type="PANTHER" id="PTHR48111">
    <property type="entry name" value="REGULATOR OF RPOS"/>
    <property type="match status" value="1"/>
</dbReference>
<keyword evidence="13" id="KW-1185">Reference proteome</keyword>
<evidence type="ECO:0000256" key="8">
    <source>
        <dbReference type="PROSITE-ProRule" id="PRU00169"/>
    </source>
</evidence>
<dbReference type="InterPro" id="IPR001789">
    <property type="entry name" value="Sig_transdc_resp-reg_receiver"/>
</dbReference>
<gene>
    <name evidence="12" type="ORF">SAMN05216180_2639</name>
</gene>
<dbReference type="GO" id="GO:0006355">
    <property type="term" value="P:regulation of DNA-templated transcription"/>
    <property type="evidence" value="ECO:0007669"/>
    <property type="project" value="InterPro"/>
</dbReference>
<evidence type="ECO:0000256" key="9">
    <source>
        <dbReference type="PROSITE-ProRule" id="PRU01091"/>
    </source>
</evidence>
<evidence type="ECO:0000256" key="4">
    <source>
        <dbReference type="ARBA" id="ARBA00023015"/>
    </source>
</evidence>
<dbReference type="PANTHER" id="PTHR48111:SF73">
    <property type="entry name" value="ALKALINE PHOSPHATASE SYNTHESIS TRANSCRIPTIONAL REGULATORY PROTEIN PHOP"/>
    <property type="match status" value="1"/>
</dbReference>
<feature type="modified residue" description="4-aspartylphosphate" evidence="8">
    <location>
        <position position="54"/>
    </location>
</feature>
<dbReference type="Proteomes" id="UP000199158">
    <property type="component" value="Unassembled WGS sequence"/>
</dbReference>
<evidence type="ECO:0000259" key="11">
    <source>
        <dbReference type="PROSITE" id="PS51755"/>
    </source>
</evidence>
<accession>A0A1H8DJL8</accession>
<dbReference type="PROSITE" id="PS51755">
    <property type="entry name" value="OMPR_PHOB"/>
    <property type="match status" value="1"/>
</dbReference>
<reference evidence="12 13" key="1">
    <citation type="submission" date="2016-10" db="EMBL/GenBank/DDBJ databases">
        <authorList>
            <person name="de Groot N.N."/>
        </authorList>
    </citation>
    <scope>NUCLEOTIDE SEQUENCE [LARGE SCALE GENOMIC DNA]</scope>
    <source>
        <strain evidence="12 13">CGMCC 1.5070</strain>
    </source>
</reference>
<dbReference type="SMART" id="SM00448">
    <property type="entry name" value="REC"/>
    <property type="match status" value="1"/>
</dbReference>
<dbReference type="InterPro" id="IPR001867">
    <property type="entry name" value="OmpR/PhoB-type_DNA-bd"/>
</dbReference>
<dbReference type="AlphaFoldDB" id="A0A1H8DJL8"/>
<dbReference type="STRING" id="474960.SAMN05216180_2639"/>
<evidence type="ECO:0000256" key="7">
    <source>
        <dbReference type="ARBA" id="ARBA00024867"/>
    </source>
</evidence>
<dbReference type="SUPFAM" id="SSF52172">
    <property type="entry name" value="CheY-like"/>
    <property type="match status" value="1"/>
</dbReference>
<dbReference type="FunFam" id="1.10.10.10:FF:000018">
    <property type="entry name" value="DNA-binding response regulator ResD"/>
    <property type="match status" value="1"/>
</dbReference>
<dbReference type="RefSeq" id="WP_092755942.1">
    <property type="nucleotide sequence ID" value="NZ_FOCG01000003.1"/>
</dbReference>
<dbReference type="InterPro" id="IPR039420">
    <property type="entry name" value="WalR-like"/>
</dbReference>
<dbReference type="GO" id="GO:0005829">
    <property type="term" value="C:cytosol"/>
    <property type="evidence" value="ECO:0007669"/>
    <property type="project" value="TreeGrafter"/>
</dbReference>
<evidence type="ECO:0000256" key="5">
    <source>
        <dbReference type="ARBA" id="ARBA00023125"/>
    </source>
</evidence>
<keyword evidence="4" id="KW-0805">Transcription regulation</keyword>
<evidence type="ECO:0000256" key="1">
    <source>
        <dbReference type="ARBA" id="ARBA00018672"/>
    </source>
</evidence>
<dbReference type="Gene3D" id="6.10.250.690">
    <property type="match status" value="1"/>
</dbReference>
<dbReference type="CDD" id="cd17574">
    <property type="entry name" value="REC_OmpR"/>
    <property type="match status" value="1"/>
</dbReference>
<dbReference type="PROSITE" id="PS50110">
    <property type="entry name" value="RESPONSE_REGULATORY"/>
    <property type="match status" value="1"/>
</dbReference>
<dbReference type="OrthoDB" id="9790442at2"/>
<keyword evidence="6" id="KW-0804">Transcription</keyword>
<dbReference type="GO" id="GO:0000976">
    <property type="term" value="F:transcription cis-regulatory region binding"/>
    <property type="evidence" value="ECO:0007669"/>
    <property type="project" value="TreeGrafter"/>
</dbReference>
<dbReference type="CDD" id="cd00383">
    <property type="entry name" value="trans_reg_C"/>
    <property type="match status" value="1"/>
</dbReference>
<comment type="function">
    <text evidence="7">May play the central regulatory role in sporulation. It may be an element of the effector pathway responsible for the activation of sporulation genes in response to nutritional stress. Spo0A may act in concert with spo0H (a sigma factor) to control the expression of some genes that are critical to the sporulation process.</text>
</comment>
<name>A0A1H8DJL8_9FIRM</name>